<dbReference type="Pfam" id="PF02298">
    <property type="entry name" value="Cu_bind_like"/>
    <property type="match status" value="1"/>
</dbReference>
<evidence type="ECO:0000313" key="4">
    <source>
        <dbReference type="EMBL" id="KAL3722720.1"/>
    </source>
</evidence>
<dbReference type="InterPro" id="IPR003245">
    <property type="entry name" value="Phytocyanin_dom"/>
</dbReference>
<accession>A0ABD3J4L0</accession>
<dbReference type="AlphaFoldDB" id="A0ABD3J4L0"/>
<dbReference type="InterPro" id="IPR039391">
    <property type="entry name" value="Phytocyanin-like"/>
</dbReference>
<reference evidence="4 5" key="1">
    <citation type="submission" date="2024-11" db="EMBL/GenBank/DDBJ databases">
        <title>Chromosome-level genome assembly of Eucalyptus globulus Labill. provides insights into its genome evolution.</title>
        <authorList>
            <person name="Li X."/>
        </authorList>
    </citation>
    <scope>NUCLEOTIDE SEQUENCE [LARGE SCALE GENOMIC DNA]</scope>
    <source>
        <strain evidence="4">CL2024</strain>
        <tissue evidence="4">Fresh tender leaves</tissue>
    </source>
</reference>
<organism evidence="4 5">
    <name type="scientific">Eucalyptus globulus</name>
    <name type="common">Tasmanian blue gum</name>
    <dbReference type="NCBI Taxonomy" id="34317"/>
    <lineage>
        <taxon>Eukaryota</taxon>
        <taxon>Viridiplantae</taxon>
        <taxon>Streptophyta</taxon>
        <taxon>Embryophyta</taxon>
        <taxon>Tracheophyta</taxon>
        <taxon>Spermatophyta</taxon>
        <taxon>Magnoliopsida</taxon>
        <taxon>eudicotyledons</taxon>
        <taxon>Gunneridae</taxon>
        <taxon>Pentapetalae</taxon>
        <taxon>rosids</taxon>
        <taxon>malvids</taxon>
        <taxon>Myrtales</taxon>
        <taxon>Myrtaceae</taxon>
        <taxon>Myrtoideae</taxon>
        <taxon>Eucalypteae</taxon>
        <taxon>Eucalyptus</taxon>
    </lineage>
</organism>
<evidence type="ECO:0000256" key="1">
    <source>
        <dbReference type="SAM" id="MobiDB-lite"/>
    </source>
</evidence>
<dbReference type="PROSITE" id="PS51485">
    <property type="entry name" value="PHYTOCYANIN"/>
    <property type="match status" value="1"/>
</dbReference>
<dbReference type="PANTHER" id="PTHR33021:SF179">
    <property type="entry name" value="OS09G0541100 PROTEIN"/>
    <property type="match status" value="1"/>
</dbReference>
<keyword evidence="2" id="KW-0732">Signal</keyword>
<name>A0ABD3J4L0_EUCGL</name>
<feature type="region of interest" description="Disordered" evidence="1">
    <location>
        <begin position="131"/>
        <end position="155"/>
    </location>
</feature>
<evidence type="ECO:0000313" key="5">
    <source>
        <dbReference type="Proteomes" id="UP001634007"/>
    </source>
</evidence>
<gene>
    <name evidence="4" type="ORF">ACJRO7_035002</name>
</gene>
<evidence type="ECO:0000259" key="3">
    <source>
        <dbReference type="PROSITE" id="PS51485"/>
    </source>
</evidence>
<dbReference type="PANTHER" id="PTHR33021">
    <property type="entry name" value="BLUE COPPER PROTEIN"/>
    <property type="match status" value="1"/>
</dbReference>
<dbReference type="Gene3D" id="2.60.40.420">
    <property type="entry name" value="Cupredoxins - blue copper proteins"/>
    <property type="match status" value="1"/>
</dbReference>
<evidence type="ECO:0000256" key="2">
    <source>
        <dbReference type="SAM" id="SignalP"/>
    </source>
</evidence>
<protein>
    <recommendedName>
        <fullName evidence="3">Phytocyanin domain-containing protein</fullName>
    </recommendedName>
</protein>
<proteinExistence type="predicted"/>
<dbReference type="Proteomes" id="UP001634007">
    <property type="component" value="Unassembled WGS sequence"/>
</dbReference>
<feature type="chain" id="PRO_5044841110" description="Phytocyanin domain-containing protein" evidence="2">
    <location>
        <begin position="29"/>
        <end position="180"/>
    </location>
</feature>
<comment type="caution">
    <text evidence="4">The sequence shown here is derived from an EMBL/GenBank/DDBJ whole genome shotgun (WGS) entry which is preliminary data.</text>
</comment>
<keyword evidence="5" id="KW-1185">Reference proteome</keyword>
<dbReference type="InterPro" id="IPR008972">
    <property type="entry name" value="Cupredoxin"/>
</dbReference>
<dbReference type="SUPFAM" id="SSF49503">
    <property type="entry name" value="Cupredoxins"/>
    <property type="match status" value="1"/>
</dbReference>
<feature type="signal peptide" evidence="2">
    <location>
        <begin position="1"/>
        <end position="28"/>
    </location>
</feature>
<dbReference type="EMBL" id="JBJKBG010000009">
    <property type="protein sequence ID" value="KAL3722720.1"/>
    <property type="molecule type" value="Genomic_DNA"/>
</dbReference>
<sequence>MEDSKLCRYLSFCMILTVLGLLVNDAASEVYTVGDSDEWNSGVNYGVWSQKYNFSVGDVLAFKYIKGQHNTYEVTESTFRSCDTSTGVLAKHTSGNDQVTLTEAKKYWFVCSVSGHCLGGMRFGITVKESNTTESPPLAPQSGSPAPPQINDNGAQATRGLSRWDYLILFGVSIPSCLVW</sequence>
<dbReference type="FunFam" id="2.60.40.420:FF:000074">
    <property type="entry name" value="Blue copper binding protein-like"/>
    <property type="match status" value="1"/>
</dbReference>
<dbReference type="CDD" id="cd04216">
    <property type="entry name" value="Phytocyanin"/>
    <property type="match status" value="1"/>
</dbReference>
<feature type="domain" description="Phytocyanin" evidence="3">
    <location>
        <begin position="29"/>
        <end position="129"/>
    </location>
</feature>